<dbReference type="OrthoDB" id="7881106at2759"/>
<gene>
    <name evidence="2" type="ORF">FF38_12050</name>
</gene>
<sequence length="156" mass="18103">MLRFLTKNLTQKWPKTFSSNIQYRNFNEKTSIVIGGGLEKPQGGLKEEKYFCNQNLDLIEKLRQQGTKLKCEDVLNDWKEFEKVLGTTNESKALRESCSLSKHKNCLEEAFFLNEQNECCTKLLKETKIIKQTNLKSATKKLQELNENADIMDSNM</sequence>
<dbReference type="EMBL" id="JRES01001567">
    <property type="protein sequence ID" value="KNC21944.1"/>
    <property type="molecule type" value="Genomic_DNA"/>
</dbReference>
<dbReference type="Proteomes" id="UP000037069">
    <property type="component" value="Unassembled WGS sequence"/>
</dbReference>
<evidence type="ECO:0000313" key="3">
    <source>
        <dbReference type="Proteomes" id="UP000037069"/>
    </source>
</evidence>
<proteinExistence type="predicted"/>
<name>A0A0L0BRW6_LUCCU</name>
<accession>A0A0L0BRW6</accession>
<keyword evidence="3" id="KW-1185">Reference proteome</keyword>
<feature type="coiled-coil region" evidence="1">
    <location>
        <begin position="128"/>
        <end position="155"/>
    </location>
</feature>
<dbReference type="OMA" id="NEQNECC"/>
<comment type="caution">
    <text evidence="2">The sequence shown here is derived from an EMBL/GenBank/DDBJ whole genome shotgun (WGS) entry which is preliminary data.</text>
</comment>
<reference evidence="2 3" key="1">
    <citation type="journal article" date="2015" name="Nat. Commun.">
        <title>Lucilia cuprina genome unlocks parasitic fly biology to underpin future interventions.</title>
        <authorList>
            <person name="Anstead C.A."/>
            <person name="Korhonen P.K."/>
            <person name="Young N.D."/>
            <person name="Hall R.S."/>
            <person name="Jex A.R."/>
            <person name="Murali S.C."/>
            <person name="Hughes D.S."/>
            <person name="Lee S.F."/>
            <person name="Perry T."/>
            <person name="Stroehlein A.J."/>
            <person name="Ansell B.R."/>
            <person name="Breugelmans B."/>
            <person name="Hofmann A."/>
            <person name="Qu J."/>
            <person name="Dugan S."/>
            <person name="Lee S.L."/>
            <person name="Chao H."/>
            <person name="Dinh H."/>
            <person name="Han Y."/>
            <person name="Doddapaneni H.V."/>
            <person name="Worley K.C."/>
            <person name="Muzny D.M."/>
            <person name="Ioannidis P."/>
            <person name="Waterhouse R.M."/>
            <person name="Zdobnov E.M."/>
            <person name="James P.J."/>
            <person name="Bagnall N.H."/>
            <person name="Kotze A.C."/>
            <person name="Gibbs R.A."/>
            <person name="Richards S."/>
            <person name="Batterham P."/>
            <person name="Gasser R.B."/>
        </authorList>
    </citation>
    <scope>NUCLEOTIDE SEQUENCE [LARGE SCALE GENOMIC DNA]</scope>
    <source>
        <strain evidence="2 3">LS</strain>
        <tissue evidence="2">Full body</tissue>
    </source>
</reference>
<keyword evidence="1" id="KW-0175">Coiled coil</keyword>
<evidence type="ECO:0000256" key="1">
    <source>
        <dbReference type="SAM" id="Coils"/>
    </source>
</evidence>
<organism evidence="2 3">
    <name type="scientific">Lucilia cuprina</name>
    <name type="common">Green bottle fly</name>
    <name type="synonym">Australian sheep blowfly</name>
    <dbReference type="NCBI Taxonomy" id="7375"/>
    <lineage>
        <taxon>Eukaryota</taxon>
        <taxon>Metazoa</taxon>
        <taxon>Ecdysozoa</taxon>
        <taxon>Arthropoda</taxon>
        <taxon>Hexapoda</taxon>
        <taxon>Insecta</taxon>
        <taxon>Pterygota</taxon>
        <taxon>Neoptera</taxon>
        <taxon>Endopterygota</taxon>
        <taxon>Diptera</taxon>
        <taxon>Brachycera</taxon>
        <taxon>Muscomorpha</taxon>
        <taxon>Oestroidea</taxon>
        <taxon>Calliphoridae</taxon>
        <taxon>Luciliinae</taxon>
        <taxon>Lucilia</taxon>
    </lineage>
</organism>
<dbReference type="AlphaFoldDB" id="A0A0L0BRW6"/>
<protein>
    <submittedName>
        <fullName evidence="2">Uncharacterized protein</fullName>
    </submittedName>
</protein>
<dbReference type="STRING" id="7375.A0A0L0BRW6"/>
<evidence type="ECO:0000313" key="2">
    <source>
        <dbReference type="EMBL" id="KNC21944.1"/>
    </source>
</evidence>